<keyword evidence="3" id="KW-1185">Reference proteome</keyword>
<sequence>MEEKTPRVIEDSDVLPVVLLRHSVNTHQFVGRQDKLSDIAEYFDREEFHRDELPIYSICGIGGVGKTELALQYAKLHAHKYQAMLWAGAESIESLRQDFTKISMALGLAGARIDRDPDHNLALVHQWFRCTDKSWLLVLDNVEKYKDVQPYIPFDCRGSVIITTRYTAQAQLCRRKLTVLAPLSDSEAADLFIGLLGRPDDDYRSPTDVSHPSQTVDALPAAERSAVHYLLQEMGGLVLGIHQIVALIRFQDLRDNIAKFAERYRRQPHRLLSRSEGIEGHTLATLWEVAFTSIREKKNAWVVLGILSFLQPDEIPTAILSPGDNSILTGELLFSVDVLKAIGLVERKKDKLSLHRLVQTAFLFSLTPDEQQRLFDYASTLVEHAFPKMKNGGQMYGDWKACSDNYQHVRSLALLYSRLKAAKCPLVASEAFSSLMMSCAWHLFERGTQREALEIVDIAIDACLDKQGLVYAHLLNSAMMSYFKLNDMANARRVLDESRAIREKLLHCDDQELASTYGNLGTLALGEGKLDEGYGYLQRTLDIRLRHPEMGAMQGVAYVSMGRILFLKGEYDAAAEKYELCERLFLENGGPDGFLMVG</sequence>
<dbReference type="SMART" id="SM00028">
    <property type="entry name" value="TPR"/>
    <property type="match status" value="2"/>
</dbReference>
<proteinExistence type="predicted"/>
<dbReference type="SUPFAM" id="SSF48452">
    <property type="entry name" value="TPR-like"/>
    <property type="match status" value="1"/>
</dbReference>
<dbReference type="Gene3D" id="3.40.50.300">
    <property type="entry name" value="P-loop containing nucleotide triphosphate hydrolases"/>
    <property type="match status" value="1"/>
</dbReference>
<dbReference type="PANTHER" id="PTHR35205:SF1">
    <property type="entry name" value="ZU5 DOMAIN-CONTAINING PROTEIN"/>
    <property type="match status" value="1"/>
</dbReference>
<dbReference type="InterPro" id="IPR027417">
    <property type="entry name" value="P-loop_NTPase"/>
</dbReference>
<dbReference type="Proteomes" id="UP001283341">
    <property type="component" value="Unassembled WGS sequence"/>
</dbReference>
<dbReference type="GO" id="GO:0043531">
    <property type="term" value="F:ADP binding"/>
    <property type="evidence" value="ECO:0007669"/>
    <property type="project" value="InterPro"/>
</dbReference>
<dbReference type="GO" id="GO:0016787">
    <property type="term" value="F:hydrolase activity"/>
    <property type="evidence" value="ECO:0007669"/>
    <property type="project" value="UniProtKB-KW"/>
</dbReference>
<accession>A0AAE0IUZ0</accession>
<reference evidence="2" key="2">
    <citation type="submission" date="2023-06" db="EMBL/GenBank/DDBJ databases">
        <authorList>
            <consortium name="Lawrence Berkeley National Laboratory"/>
            <person name="Haridas S."/>
            <person name="Hensen N."/>
            <person name="Bonometti L."/>
            <person name="Westerberg I."/>
            <person name="Brannstrom I.O."/>
            <person name="Guillou S."/>
            <person name="Cros-Aarteil S."/>
            <person name="Calhoun S."/>
            <person name="Kuo A."/>
            <person name="Mondo S."/>
            <person name="Pangilinan J."/>
            <person name="Riley R."/>
            <person name="Labutti K."/>
            <person name="Andreopoulos B."/>
            <person name="Lipzen A."/>
            <person name="Chen C."/>
            <person name="Yanf M."/>
            <person name="Daum C."/>
            <person name="Ng V."/>
            <person name="Clum A."/>
            <person name="Steindorff A."/>
            <person name="Ohm R."/>
            <person name="Martin F."/>
            <person name="Silar P."/>
            <person name="Natvig D."/>
            <person name="Lalanne C."/>
            <person name="Gautier V."/>
            <person name="Ament-Velasquez S.L."/>
            <person name="Kruys A."/>
            <person name="Hutchinson M.I."/>
            <person name="Powell A.J."/>
            <person name="Barry K."/>
            <person name="Miller A.N."/>
            <person name="Grigoriev I.V."/>
            <person name="Debuchy R."/>
            <person name="Gladieux P."/>
            <person name="Thoren M.H."/>
            <person name="Johannesson H."/>
        </authorList>
    </citation>
    <scope>NUCLEOTIDE SEQUENCE</scope>
    <source>
        <strain evidence="2">CBS 118394</strain>
    </source>
</reference>
<keyword evidence="2" id="KW-0378">Hydrolase</keyword>
<feature type="domain" description="NB-ARC" evidence="1">
    <location>
        <begin position="50"/>
        <end position="192"/>
    </location>
</feature>
<dbReference type="SUPFAM" id="SSF52540">
    <property type="entry name" value="P-loop containing nucleoside triphosphate hydrolases"/>
    <property type="match status" value="1"/>
</dbReference>
<organism evidence="2 3">
    <name type="scientific">Apodospora peruviana</name>
    <dbReference type="NCBI Taxonomy" id="516989"/>
    <lineage>
        <taxon>Eukaryota</taxon>
        <taxon>Fungi</taxon>
        <taxon>Dikarya</taxon>
        <taxon>Ascomycota</taxon>
        <taxon>Pezizomycotina</taxon>
        <taxon>Sordariomycetes</taxon>
        <taxon>Sordariomycetidae</taxon>
        <taxon>Sordariales</taxon>
        <taxon>Lasiosphaeriaceae</taxon>
        <taxon>Apodospora</taxon>
    </lineage>
</organism>
<dbReference type="Gene3D" id="1.25.40.10">
    <property type="entry name" value="Tetratricopeptide repeat domain"/>
    <property type="match status" value="1"/>
</dbReference>
<gene>
    <name evidence="2" type="ORF">B0H66DRAFT_468803</name>
</gene>
<reference evidence="2" key="1">
    <citation type="journal article" date="2023" name="Mol. Phylogenet. Evol.">
        <title>Genome-scale phylogeny and comparative genomics of the fungal order Sordariales.</title>
        <authorList>
            <person name="Hensen N."/>
            <person name="Bonometti L."/>
            <person name="Westerberg I."/>
            <person name="Brannstrom I.O."/>
            <person name="Guillou S."/>
            <person name="Cros-Aarteil S."/>
            <person name="Calhoun S."/>
            <person name="Haridas S."/>
            <person name="Kuo A."/>
            <person name="Mondo S."/>
            <person name="Pangilinan J."/>
            <person name="Riley R."/>
            <person name="LaButti K."/>
            <person name="Andreopoulos B."/>
            <person name="Lipzen A."/>
            <person name="Chen C."/>
            <person name="Yan M."/>
            <person name="Daum C."/>
            <person name="Ng V."/>
            <person name="Clum A."/>
            <person name="Steindorff A."/>
            <person name="Ohm R.A."/>
            <person name="Martin F."/>
            <person name="Silar P."/>
            <person name="Natvig D.O."/>
            <person name="Lalanne C."/>
            <person name="Gautier V."/>
            <person name="Ament-Velasquez S.L."/>
            <person name="Kruys A."/>
            <person name="Hutchinson M.I."/>
            <person name="Powell A.J."/>
            <person name="Barry K."/>
            <person name="Miller A.N."/>
            <person name="Grigoriev I.V."/>
            <person name="Debuchy R."/>
            <person name="Gladieux P."/>
            <person name="Hiltunen Thoren M."/>
            <person name="Johannesson H."/>
        </authorList>
    </citation>
    <scope>NUCLEOTIDE SEQUENCE</scope>
    <source>
        <strain evidence="2">CBS 118394</strain>
    </source>
</reference>
<protein>
    <submittedName>
        <fullName evidence="2">P-loop containing nucleoside triphosphate hydrolase protein</fullName>
    </submittedName>
</protein>
<dbReference type="PANTHER" id="PTHR35205">
    <property type="entry name" value="NB-ARC AND TPR DOMAIN PROTEIN"/>
    <property type="match status" value="1"/>
</dbReference>
<evidence type="ECO:0000313" key="3">
    <source>
        <dbReference type="Proteomes" id="UP001283341"/>
    </source>
</evidence>
<evidence type="ECO:0000313" key="2">
    <source>
        <dbReference type="EMBL" id="KAK3331560.1"/>
    </source>
</evidence>
<evidence type="ECO:0000259" key="1">
    <source>
        <dbReference type="Pfam" id="PF00931"/>
    </source>
</evidence>
<comment type="caution">
    <text evidence="2">The sequence shown here is derived from an EMBL/GenBank/DDBJ whole genome shotgun (WGS) entry which is preliminary data.</text>
</comment>
<dbReference type="AlphaFoldDB" id="A0AAE0IUZ0"/>
<name>A0AAE0IUZ0_9PEZI</name>
<dbReference type="EMBL" id="JAUEDM010000001">
    <property type="protein sequence ID" value="KAK3331560.1"/>
    <property type="molecule type" value="Genomic_DNA"/>
</dbReference>
<dbReference type="Pfam" id="PF00931">
    <property type="entry name" value="NB-ARC"/>
    <property type="match status" value="1"/>
</dbReference>
<dbReference type="InterPro" id="IPR011990">
    <property type="entry name" value="TPR-like_helical_dom_sf"/>
</dbReference>
<dbReference type="InterPro" id="IPR019734">
    <property type="entry name" value="TPR_rpt"/>
</dbReference>
<dbReference type="InterPro" id="IPR002182">
    <property type="entry name" value="NB-ARC"/>
</dbReference>